<reference evidence="1" key="1">
    <citation type="submission" date="2018-11" db="EMBL/GenBank/DDBJ databases">
        <authorList>
            <consortium name="Pathogen Informatics"/>
        </authorList>
    </citation>
    <scope>NUCLEOTIDE SEQUENCE</scope>
</reference>
<keyword evidence="2" id="KW-1185">Reference proteome</keyword>
<proteinExistence type="predicted"/>
<comment type="caution">
    <text evidence="1">The sequence shown here is derived from an EMBL/GenBank/DDBJ whole genome shotgun (WGS) entry which is preliminary data.</text>
</comment>
<dbReference type="Proteomes" id="UP000784294">
    <property type="component" value="Unassembled WGS sequence"/>
</dbReference>
<gene>
    <name evidence="1" type="ORF">PXEA_LOCUS11293</name>
</gene>
<evidence type="ECO:0000313" key="2">
    <source>
        <dbReference type="Proteomes" id="UP000784294"/>
    </source>
</evidence>
<sequence>MSASLAGLTSLSTKLQFVKWAIKVNHLNNLLPSSCVLTSPSVQAHLPTLHALIFRVLYHNPEDVFFLASLVWRHLLRLPTPRFSHPIQASNTNLLYGHVD</sequence>
<dbReference type="EMBL" id="CAAALY010034482">
    <property type="protein sequence ID" value="VEL17853.1"/>
    <property type="molecule type" value="Genomic_DNA"/>
</dbReference>
<evidence type="ECO:0000313" key="1">
    <source>
        <dbReference type="EMBL" id="VEL17853.1"/>
    </source>
</evidence>
<organism evidence="1 2">
    <name type="scientific">Protopolystoma xenopodis</name>
    <dbReference type="NCBI Taxonomy" id="117903"/>
    <lineage>
        <taxon>Eukaryota</taxon>
        <taxon>Metazoa</taxon>
        <taxon>Spiralia</taxon>
        <taxon>Lophotrochozoa</taxon>
        <taxon>Platyhelminthes</taxon>
        <taxon>Monogenea</taxon>
        <taxon>Polyopisthocotylea</taxon>
        <taxon>Polystomatidea</taxon>
        <taxon>Polystomatidae</taxon>
        <taxon>Protopolystoma</taxon>
    </lineage>
</organism>
<accession>A0A3S4ZRA7</accession>
<name>A0A3S4ZRA7_9PLAT</name>
<dbReference type="AlphaFoldDB" id="A0A3S4ZRA7"/>
<protein>
    <submittedName>
        <fullName evidence="1">Uncharacterized protein</fullName>
    </submittedName>
</protein>